<organism evidence="3 4">
    <name type="scientific">Chitinophaga nivalis</name>
    <dbReference type="NCBI Taxonomy" id="2991709"/>
    <lineage>
        <taxon>Bacteria</taxon>
        <taxon>Pseudomonadati</taxon>
        <taxon>Bacteroidota</taxon>
        <taxon>Chitinophagia</taxon>
        <taxon>Chitinophagales</taxon>
        <taxon>Chitinophagaceae</taxon>
        <taxon>Chitinophaga</taxon>
    </lineage>
</organism>
<reference evidence="3 4" key="1">
    <citation type="submission" date="2022-10" db="EMBL/GenBank/DDBJ databases">
        <title>Chitinophaga nivalis PC15 sp. nov., isolated from Pyeongchang county, South Korea.</title>
        <authorList>
            <person name="Trinh H.N."/>
        </authorList>
    </citation>
    <scope>NUCLEOTIDE SEQUENCE [LARGE SCALE GENOMIC DNA]</scope>
    <source>
        <strain evidence="3 4">PC14</strain>
    </source>
</reference>
<dbReference type="InterPro" id="IPR013538">
    <property type="entry name" value="ASHA1/2-like_C"/>
</dbReference>
<dbReference type="Proteomes" id="UP001207742">
    <property type="component" value="Unassembled WGS sequence"/>
</dbReference>
<feature type="domain" description="Activator of Hsp90 ATPase homologue 1/2-like C-terminal" evidence="2">
    <location>
        <begin position="23"/>
        <end position="134"/>
    </location>
</feature>
<accession>A0ABT3ISG1</accession>
<dbReference type="EMBL" id="JAPDNS010000002">
    <property type="protein sequence ID" value="MCW3486884.1"/>
    <property type="molecule type" value="Genomic_DNA"/>
</dbReference>
<evidence type="ECO:0000259" key="2">
    <source>
        <dbReference type="Pfam" id="PF08327"/>
    </source>
</evidence>
<dbReference type="SUPFAM" id="SSF55961">
    <property type="entry name" value="Bet v1-like"/>
    <property type="match status" value="1"/>
</dbReference>
<name>A0ABT3ISG1_9BACT</name>
<dbReference type="Pfam" id="PF08327">
    <property type="entry name" value="AHSA1"/>
    <property type="match status" value="1"/>
</dbReference>
<keyword evidence="4" id="KW-1185">Reference proteome</keyword>
<dbReference type="InterPro" id="IPR023393">
    <property type="entry name" value="START-like_dom_sf"/>
</dbReference>
<evidence type="ECO:0000313" key="3">
    <source>
        <dbReference type="EMBL" id="MCW3486884.1"/>
    </source>
</evidence>
<protein>
    <submittedName>
        <fullName evidence="3">SRPBCC domain-containing protein</fullName>
    </submittedName>
</protein>
<proteinExistence type="inferred from homology"/>
<gene>
    <name evidence="3" type="ORF">OL497_23510</name>
</gene>
<sequence>MEKQTGHTATQGWEIGVRRTFPLSPDQAWELLFSQPVLGYWLDNKANLAFQKGDTYTTAAGITITVSSCTIPKVIRIKWHNPAEENTSTLQIRVIPAKEKATISFHHEWLKDATARVTMQAYWRQVLDQIDQLL</sequence>
<comment type="caution">
    <text evidence="3">The sequence shown here is derived from an EMBL/GenBank/DDBJ whole genome shotgun (WGS) entry which is preliminary data.</text>
</comment>
<evidence type="ECO:0000256" key="1">
    <source>
        <dbReference type="ARBA" id="ARBA00006817"/>
    </source>
</evidence>
<dbReference type="Gene3D" id="3.30.530.20">
    <property type="match status" value="1"/>
</dbReference>
<comment type="similarity">
    <text evidence="1">Belongs to the AHA1 family.</text>
</comment>
<evidence type="ECO:0000313" key="4">
    <source>
        <dbReference type="Proteomes" id="UP001207742"/>
    </source>
</evidence>
<dbReference type="RefSeq" id="WP_264733700.1">
    <property type="nucleotide sequence ID" value="NZ_JAPDNR010000001.1"/>
</dbReference>